<dbReference type="Gene3D" id="4.10.240.10">
    <property type="entry name" value="Zn(2)-C6 fungal-type DNA-binding domain"/>
    <property type="match status" value="1"/>
</dbReference>
<evidence type="ECO:0000256" key="3">
    <source>
        <dbReference type="ARBA" id="ARBA00023015"/>
    </source>
</evidence>
<keyword evidence="9" id="KW-1185">Reference proteome</keyword>
<name>A0A875S8I4_EENNA</name>
<dbReference type="GO" id="GO:0000981">
    <property type="term" value="F:DNA-binding transcription factor activity, RNA polymerase II-specific"/>
    <property type="evidence" value="ECO:0007669"/>
    <property type="project" value="InterPro"/>
</dbReference>
<evidence type="ECO:0000256" key="5">
    <source>
        <dbReference type="ARBA" id="ARBA00023242"/>
    </source>
</evidence>
<dbReference type="GO" id="GO:0008270">
    <property type="term" value="F:zinc ion binding"/>
    <property type="evidence" value="ECO:0007669"/>
    <property type="project" value="InterPro"/>
</dbReference>
<dbReference type="AlphaFoldDB" id="A0A875S8I4"/>
<keyword evidence="5" id="KW-0539">Nucleus</keyword>
<dbReference type="CDD" id="cd12148">
    <property type="entry name" value="fungal_TF_MHR"/>
    <property type="match status" value="1"/>
</dbReference>
<dbReference type="PROSITE" id="PS00463">
    <property type="entry name" value="ZN2_CY6_FUNGAL_1"/>
    <property type="match status" value="1"/>
</dbReference>
<dbReference type="SMART" id="SM00066">
    <property type="entry name" value="GAL4"/>
    <property type="match status" value="1"/>
</dbReference>
<evidence type="ECO:0000256" key="4">
    <source>
        <dbReference type="ARBA" id="ARBA00023163"/>
    </source>
</evidence>
<dbReference type="InterPro" id="IPR007219">
    <property type="entry name" value="XnlR_reg_dom"/>
</dbReference>
<dbReference type="EMBL" id="CP064815">
    <property type="protein sequence ID" value="QPG76515.1"/>
    <property type="molecule type" value="Genomic_DNA"/>
</dbReference>
<dbReference type="SMART" id="SM00906">
    <property type="entry name" value="Fungal_trans"/>
    <property type="match status" value="1"/>
</dbReference>
<evidence type="ECO:0000256" key="1">
    <source>
        <dbReference type="ARBA" id="ARBA00004123"/>
    </source>
</evidence>
<dbReference type="GO" id="GO:0003677">
    <property type="term" value="F:DNA binding"/>
    <property type="evidence" value="ECO:0007669"/>
    <property type="project" value="InterPro"/>
</dbReference>
<evidence type="ECO:0000313" key="8">
    <source>
        <dbReference type="EMBL" id="QPG76515.1"/>
    </source>
</evidence>
<protein>
    <recommendedName>
        <fullName evidence="7">Zn(2)-C6 fungal-type domain-containing protein</fullName>
    </recommendedName>
</protein>
<accession>A0A875S8I4</accession>
<dbReference type="PANTHER" id="PTHR47338">
    <property type="entry name" value="ZN(II)2CYS6 TRANSCRIPTION FACTOR (EUROFUNG)-RELATED"/>
    <property type="match status" value="1"/>
</dbReference>
<keyword evidence="2" id="KW-0479">Metal-binding</keyword>
<dbReference type="InterPro" id="IPR050815">
    <property type="entry name" value="TF_fung"/>
</dbReference>
<keyword evidence="4" id="KW-0804">Transcription</keyword>
<evidence type="ECO:0000256" key="6">
    <source>
        <dbReference type="SAM" id="MobiDB-lite"/>
    </source>
</evidence>
<reference evidence="8" key="1">
    <citation type="submission" date="2020-10" db="EMBL/GenBank/DDBJ databases">
        <authorList>
            <person name="Roach M.J.R."/>
        </authorList>
    </citation>
    <scope>NUCLEOTIDE SEQUENCE</scope>
    <source>
        <strain evidence="8">CBS 1945</strain>
    </source>
</reference>
<evidence type="ECO:0000259" key="7">
    <source>
        <dbReference type="PROSITE" id="PS50048"/>
    </source>
</evidence>
<organism evidence="8 9">
    <name type="scientific">Eeniella nana</name>
    <name type="common">Yeast</name>
    <name type="synonym">Brettanomyces nanus</name>
    <dbReference type="NCBI Taxonomy" id="13502"/>
    <lineage>
        <taxon>Eukaryota</taxon>
        <taxon>Fungi</taxon>
        <taxon>Dikarya</taxon>
        <taxon>Ascomycota</taxon>
        <taxon>Saccharomycotina</taxon>
        <taxon>Pichiomycetes</taxon>
        <taxon>Pichiales</taxon>
        <taxon>Pichiaceae</taxon>
        <taxon>Brettanomyces</taxon>
    </lineage>
</organism>
<feature type="domain" description="Zn(2)-C6 fungal-type" evidence="7">
    <location>
        <begin position="33"/>
        <end position="63"/>
    </location>
</feature>
<evidence type="ECO:0000256" key="2">
    <source>
        <dbReference type="ARBA" id="ARBA00022723"/>
    </source>
</evidence>
<proteinExistence type="predicted"/>
<dbReference type="InterPro" id="IPR001138">
    <property type="entry name" value="Zn2Cys6_DnaBD"/>
</dbReference>
<keyword evidence="3" id="KW-0805">Transcription regulation</keyword>
<dbReference type="Pfam" id="PF00172">
    <property type="entry name" value="Zn_clus"/>
    <property type="match status" value="1"/>
</dbReference>
<sequence length="678" mass="76915">MNVQLTKLDDVSTTSTGAPPPALFTDHVNTKIACLACRDKKLKCDKKLPSCSRCLFKNVACVYLSHKKTGPKPAGADFNGKVESERVTSYLSPDPKRIRTSFSDSSQFSSHSVVTTTASSGESTNSIQRKRHINNHPSGPSSIVPRISSPSTDSHHHHEEQNLSSFLSASENESWEDILGLSDVGLTMDDVNRFHNLYFHSNIRIFKYSALRYYSKFKNDPVSVLHYSYMIWTIAAFNIPEYESKVAGIYKKGVRILDLYWNSGEDTTRIDSLTYLHTLCLKAHYEFLSGKEVSSAMTICSSVRMAQMMGYDQIDLSPNTLTTPTVFFKTFPGSVTDPGSKEFSYEFNMDDNLDPEIPLIEEKRRVFWEVYAIDKWYSLVTGLPCAFSVDSHSLICTKLPSPTTFLPLNGDSDPSSQMTGEDQSSYYLHEAMQKLDKNQVLIDLNSSSSKVLLLTISENIIKWCKMFLTIVELDTLRTDQSLRAIRLKIDELVRNFENLQSNLLFFDLTTEPLMNIVINNTTILLYQSILLKLSSLFDLQLNEDSTGATISATEKSIFTDILREASELSTKLVESFIKKPRIEHHLKKAPVFIIFCNSLKSLLQCTAYIKRFQSFLVIDPRKEADLEHLIQTTRITVNELNQKQNTVCKVRMILDKGTGMVEQSPRDFSFFDSFLDIW</sequence>
<dbReference type="GO" id="GO:0006351">
    <property type="term" value="P:DNA-templated transcription"/>
    <property type="evidence" value="ECO:0007669"/>
    <property type="project" value="InterPro"/>
</dbReference>
<dbReference type="SUPFAM" id="SSF57701">
    <property type="entry name" value="Zn2/Cys6 DNA-binding domain"/>
    <property type="match status" value="1"/>
</dbReference>
<comment type="subcellular location">
    <subcellularLocation>
        <location evidence="1">Nucleus</location>
    </subcellularLocation>
</comment>
<feature type="region of interest" description="Disordered" evidence="6">
    <location>
        <begin position="113"/>
        <end position="163"/>
    </location>
</feature>
<dbReference type="PANTHER" id="PTHR47338:SF20">
    <property type="entry name" value="ZN(II)2CYS6 TRANSCRIPTION FACTOR (EUROFUNG)"/>
    <property type="match status" value="1"/>
</dbReference>
<dbReference type="KEGG" id="bnn:FOA43_003904"/>
<dbReference type="GO" id="GO:0005634">
    <property type="term" value="C:nucleus"/>
    <property type="evidence" value="ECO:0007669"/>
    <property type="project" value="UniProtKB-SubCell"/>
</dbReference>
<dbReference type="OrthoDB" id="4456959at2759"/>
<dbReference type="PROSITE" id="PS50048">
    <property type="entry name" value="ZN2_CY6_FUNGAL_2"/>
    <property type="match status" value="1"/>
</dbReference>
<dbReference type="GeneID" id="62197304"/>
<dbReference type="InterPro" id="IPR036864">
    <property type="entry name" value="Zn2-C6_fun-type_DNA-bd_sf"/>
</dbReference>
<dbReference type="Proteomes" id="UP000662931">
    <property type="component" value="Chromosome 4"/>
</dbReference>
<dbReference type="Pfam" id="PF04082">
    <property type="entry name" value="Fungal_trans"/>
    <property type="match status" value="1"/>
</dbReference>
<dbReference type="RefSeq" id="XP_038780080.1">
    <property type="nucleotide sequence ID" value="XM_038924152.1"/>
</dbReference>
<feature type="compositionally biased region" description="Low complexity" evidence="6">
    <location>
        <begin position="137"/>
        <end position="151"/>
    </location>
</feature>
<gene>
    <name evidence="8" type="ORF">FOA43_003904</name>
</gene>
<evidence type="ECO:0000313" key="9">
    <source>
        <dbReference type="Proteomes" id="UP000662931"/>
    </source>
</evidence>